<evidence type="ECO:0000313" key="2">
    <source>
        <dbReference type="EMBL" id="KAK2165329.1"/>
    </source>
</evidence>
<sequence length="367" mass="41547">MKTQKYLDLRFDNLRAVSSERVLRMRRFNLSTVVSYDTTIPSDKISERTVCNSVEECATSCLENYNCQRFAFDEKGICLFSYSHLTQYEATNNSVVFEKNYMRRSAVCIDPTITRNKHETCRNAPIFRAAAFLRLFGNKGMIFTATNEYHWCQNLNDIINQGGSQCNTAKPVTGDSGLDPDSNHLPPGPIDGAVEVLEQNEEDTRYYLFKGVISINHPNILPSLPYTMTFIKVLVLSTDDKVYCYEHDSSNVDSSMKPCSNNEAPVMTIEEKFGTGMPSGVDDVLADRNDDEKFYLIKQGMVWKSTDRNLDDDYPKPMNEVFPGMICNLTAATLGHATDDRYYAVDDEVFWDSSDVLYDKGLLCNGA</sequence>
<dbReference type="PROSITE" id="PS51642">
    <property type="entry name" value="HEMOPEXIN_2"/>
    <property type="match status" value="1"/>
</dbReference>
<reference evidence="2" key="1">
    <citation type="journal article" date="2023" name="Mol. Biol. Evol.">
        <title>Third-Generation Sequencing Reveals the Adaptive Role of the Epigenome in Three Deep-Sea Polychaetes.</title>
        <authorList>
            <person name="Perez M."/>
            <person name="Aroh O."/>
            <person name="Sun Y."/>
            <person name="Lan Y."/>
            <person name="Juniper S.K."/>
            <person name="Young C.R."/>
            <person name="Angers B."/>
            <person name="Qian P.Y."/>
        </authorList>
    </citation>
    <scope>NUCLEOTIDE SEQUENCE</scope>
    <source>
        <strain evidence="2">P08H-3</strain>
    </source>
</reference>
<dbReference type="InterPro" id="IPR018487">
    <property type="entry name" value="Hemopexin-like_repeat"/>
</dbReference>
<dbReference type="InterPro" id="IPR036375">
    <property type="entry name" value="Hemopexin-like_dom_sf"/>
</dbReference>
<organism evidence="2 3">
    <name type="scientific">Paralvinella palmiformis</name>
    <dbReference type="NCBI Taxonomy" id="53620"/>
    <lineage>
        <taxon>Eukaryota</taxon>
        <taxon>Metazoa</taxon>
        <taxon>Spiralia</taxon>
        <taxon>Lophotrochozoa</taxon>
        <taxon>Annelida</taxon>
        <taxon>Polychaeta</taxon>
        <taxon>Sedentaria</taxon>
        <taxon>Canalipalpata</taxon>
        <taxon>Terebellida</taxon>
        <taxon>Terebelliformia</taxon>
        <taxon>Alvinellidae</taxon>
        <taxon>Paralvinella</taxon>
    </lineage>
</organism>
<comment type="caution">
    <text evidence="2">The sequence shown here is derived from an EMBL/GenBank/DDBJ whole genome shotgun (WGS) entry which is preliminary data.</text>
</comment>
<keyword evidence="3" id="KW-1185">Reference proteome</keyword>
<name>A0AAD9K5U2_9ANNE</name>
<evidence type="ECO:0000256" key="1">
    <source>
        <dbReference type="PROSITE-ProRule" id="PRU01011"/>
    </source>
</evidence>
<dbReference type="SMART" id="SM00120">
    <property type="entry name" value="HX"/>
    <property type="match status" value="1"/>
</dbReference>
<accession>A0AAD9K5U2</accession>
<gene>
    <name evidence="2" type="ORF">LSH36_52g09035</name>
</gene>
<evidence type="ECO:0000313" key="3">
    <source>
        <dbReference type="Proteomes" id="UP001208570"/>
    </source>
</evidence>
<protein>
    <submittedName>
        <fullName evidence="2">Uncharacterized protein</fullName>
    </submittedName>
</protein>
<dbReference type="Proteomes" id="UP001208570">
    <property type="component" value="Unassembled WGS sequence"/>
</dbReference>
<proteinExistence type="predicted"/>
<dbReference type="Gene3D" id="2.110.10.10">
    <property type="entry name" value="Hemopexin-like domain"/>
    <property type="match status" value="1"/>
</dbReference>
<dbReference type="EMBL" id="JAODUP010000052">
    <property type="protein sequence ID" value="KAK2165329.1"/>
    <property type="molecule type" value="Genomic_DNA"/>
</dbReference>
<dbReference type="AlphaFoldDB" id="A0AAD9K5U2"/>
<feature type="repeat" description="Hemopexin" evidence="1">
    <location>
        <begin position="278"/>
        <end position="325"/>
    </location>
</feature>
<dbReference type="SUPFAM" id="SSF50923">
    <property type="entry name" value="Hemopexin-like domain"/>
    <property type="match status" value="1"/>
</dbReference>